<comment type="caution">
    <text evidence="2">The sequence shown here is derived from an EMBL/GenBank/DDBJ whole genome shotgun (WGS) entry which is preliminary data.</text>
</comment>
<dbReference type="InterPro" id="IPR051783">
    <property type="entry name" value="NAD(P)-dependent_oxidoreduct"/>
</dbReference>
<reference evidence="2 3" key="1">
    <citation type="submission" date="2019-12" db="EMBL/GenBank/DDBJ databases">
        <title>A genome sequence resource for the geographically widespread anthracnose pathogen Colletotrichum asianum.</title>
        <authorList>
            <person name="Meng Y."/>
        </authorList>
    </citation>
    <scope>NUCLEOTIDE SEQUENCE [LARGE SCALE GENOMIC DNA]</scope>
    <source>
        <strain evidence="2 3">ICMP 18580</strain>
    </source>
</reference>
<dbReference type="GO" id="GO:0005737">
    <property type="term" value="C:cytoplasm"/>
    <property type="evidence" value="ECO:0007669"/>
    <property type="project" value="TreeGrafter"/>
</dbReference>
<dbReference type="Proteomes" id="UP000434172">
    <property type="component" value="Unassembled WGS sequence"/>
</dbReference>
<dbReference type="InterPro" id="IPR001509">
    <property type="entry name" value="Epimerase_deHydtase"/>
</dbReference>
<keyword evidence="3" id="KW-1185">Reference proteome</keyword>
<evidence type="ECO:0000259" key="1">
    <source>
        <dbReference type="Pfam" id="PF01370"/>
    </source>
</evidence>
<dbReference type="OrthoDB" id="10262413at2759"/>
<dbReference type="Pfam" id="PF01370">
    <property type="entry name" value="Epimerase"/>
    <property type="match status" value="1"/>
</dbReference>
<feature type="domain" description="NAD-dependent epimerase/dehydratase" evidence="1">
    <location>
        <begin position="6"/>
        <end position="238"/>
    </location>
</feature>
<protein>
    <submittedName>
        <fullName evidence="2">Nad dependent epimerase dehydratase family protein</fullName>
    </submittedName>
</protein>
<dbReference type="AlphaFoldDB" id="A0A8H3W858"/>
<dbReference type="PANTHER" id="PTHR48079">
    <property type="entry name" value="PROTEIN YEEZ"/>
    <property type="match status" value="1"/>
</dbReference>
<evidence type="ECO:0000313" key="2">
    <source>
        <dbReference type="EMBL" id="KAF0319938.1"/>
    </source>
</evidence>
<gene>
    <name evidence="2" type="ORF">GQ607_012881</name>
</gene>
<organism evidence="2 3">
    <name type="scientific">Colletotrichum asianum</name>
    <dbReference type="NCBI Taxonomy" id="702518"/>
    <lineage>
        <taxon>Eukaryota</taxon>
        <taxon>Fungi</taxon>
        <taxon>Dikarya</taxon>
        <taxon>Ascomycota</taxon>
        <taxon>Pezizomycotina</taxon>
        <taxon>Sordariomycetes</taxon>
        <taxon>Hypocreomycetidae</taxon>
        <taxon>Glomerellales</taxon>
        <taxon>Glomerellaceae</taxon>
        <taxon>Colletotrichum</taxon>
        <taxon>Colletotrichum gloeosporioides species complex</taxon>
    </lineage>
</organism>
<dbReference type="PANTHER" id="PTHR48079:SF6">
    <property type="entry name" value="NAD(P)-BINDING DOMAIN-CONTAINING PROTEIN-RELATED"/>
    <property type="match status" value="1"/>
</dbReference>
<dbReference type="EMBL" id="WOWK01000089">
    <property type="protein sequence ID" value="KAF0319938.1"/>
    <property type="molecule type" value="Genomic_DNA"/>
</dbReference>
<accession>A0A8H3W858</accession>
<dbReference type="Gene3D" id="3.40.50.720">
    <property type="entry name" value="NAD(P)-binding Rossmann-like Domain"/>
    <property type="match status" value="1"/>
</dbReference>
<proteinExistence type="predicted"/>
<sequence>MTDRLLFTGATGFVGGTVLHQLLNSTYPEIKNLSITVLVRKQEQVDFLKQKGINAVLFNGLDDSEQLRKAASEHDYVIHTPSGFHTGSAVALIEGLGDRKKQTGKEVYFIQTSGTSNLAQRTITKTPTDVHEWSDKEDVFSFEEQKEAEEAYGQRTTDIAVVKTGERTGVKTYIMMPPTIYGRGKGYFNQGSMQIPSIIRGSIKAGVPLYVGDGTCRLGHVHVTDLALLYELVLSKILAGDDIPSGRKGIYFSNTGSHNWLDIARGVGKAGVQLGALKSAEPKSVSLEEAYTTVLQAPPQVVEMNYAANSATKPVLATELGWKPQKTEKDWQESFEEAFQMVLDEKKQ</sequence>
<name>A0A8H3W858_9PEZI</name>
<dbReference type="GO" id="GO:0004029">
    <property type="term" value="F:aldehyde dehydrogenase (NAD+) activity"/>
    <property type="evidence" value="ECO:0007669"/>
    <property type="project" value="TreeGrafter"/>
</dbReference>
<evidence type="ECO:0000313" key="3">
    <source>
        <dbReference type="Proteomes" id="UP000434172"/>
    </source>
</evidence>
<dbReference type="SUPFAM" id="SSF51735">
    <property type="entry name" value="NAD(P)-binding Rossmann-fold domains"/>
    <property type="match status" value="1"/>
</dbReference>
<dbReference type="InterPro" id="IPR036291">
    <property type="entry name" value="NAD(P)-bd_dom_sf"/>
</dbReference>